<comment type="caution">
    <text evidence="1">The sequence shown here is derived from an EMBL/GenBank/DDBJ whole genome shotgun (WGS) entry which is preliminary data.</text>
</comment>
<sequence length="454" mass="49899">MAATLESDIQYLKSLRAVRERSRIVLEAARNGGLNNFELDESRMKETAEFVAGVISRDFGPDRYAEIPPHGRWEHFSIGGIPRLENLVQKWQDSEVPDVEITRRLIDLFFVSVLLDAGAGDTWAFREPGGDKAYGRSEGIAVASLYMFNDGAFSSSTVGIKATVDGHALSRLTEDAFIHHFQVGPQNPIVGAASRIELLNNFGKSLLSLPEIFGANGRPGLLVGKSYCCLCADSYLSSANTSPPDHLLAISKDNDLDYEALWDILQKLLLPAWPSNRPRINGQPIGDAWPLRVLQERSGDSENPTAGIHPFHKLTQWLGYSLTVPFMKVLQRKWVNIDKGTGLPEYRNGGLFVDMGVLKLKPEVLAKGLEASGQALPLFSSTGDVIVEWRAMTVALLDELHKHINDILAPQGVSLSLPQLLEAGSWKSGRELAAKHRPETRSSPILIDGDGTLF</sequence>
<dbReference type="InterPro" id="IPR012469">
    <property type="entry name" value="DUF1688"/>
</dbReference>
<gene>
    <name evidence="1" type="ORF">CCMA1212_009874</name>
</gene>
<dbReference type="Proteomes" id="UP001642720">
    <property type="component" value="Unassembled WGS sequence"/>
</dbReference>
<proteinExistence type="predicted"/>
<evidence type="ECO:0000313" key="2">
    <source>
        <dbReference type="Proteomes" id="UP001642720"/>
    </source>
</evidence>
<organism evidence="1 2">
    <name type="scientific">Trichoderma ghanense</name>
    <dbReference type="NCBI Taxonomy" id="65468"/>
    <lineage>
        <taxon>Eukaryota</taxon>
        <taxon>Fungi</taxon>
        <taxon>Dikarya</taxon>
        <taxon>Ascomycota</taxon>
        <taxon>Pezizomycotina</taxon>
        <taxon>Sordariomycetes</taxon>
        <taxon>Hypocreomycetidae</taxon>
        <taxon>Hypocreales</taxon>
        <taxon>Hypocreaceae</taxon>
        <taxon>Trichoderma</taxon>
    </lineage>
</organism>
<dbReference type="Pfam" id="PF07958">
    <property type="entry name" value="DUF1688"/>
    <property type="match status" value="1"/>
</dbReference>
<reference evidence="1 2" key="1">
    <citation type="submission" date="2018-01" db="EMBL/GenBank/DDBJ databases">
        <title>Genome characterization of the sugarcane-associated fungus Trichoderma ghanense CCMA-1212 and their application in lignocelulose bioconversion.</title>
        <authorList>
            <person name="Steindorff A.S."/>
            <person name="Mendes T.D."/>
            <person name="Vilela E.S.D."/>
            <person name="Rodrigues D.S."/>
            <person name="Formighieri E.F."/>
            <person name="Melo I.S."/>
            <person name="Favaro L.C.L."/>
        </authorList>
    </citation>
    <scope>NUCLEOTIDE SEQUENCE [LARGE SCALE GENOMIC DNA]</scope>
    <source>
        <strain evidence="1 2">CCMA-1212</strain>
    </source>
</reference>
<name>A0ABY2GSD6_9HYPO</name>
<evidence type="ECO:0000313" key="1">
    <source>
        <dbReference type="EMBL" id="TFA98378.1"/>
    </source>
</evidence>
<dbReference type="RefSeq" id="XP_073554580.1">
    <property type="nucleotide sequence ID" value="XM_073706938.1"/>
</dbReference>
<accession>A0ABY2GSD6</accession>
<protein>
    <submittedName>
        <fullName evidence="1">Uracil catabolism protein 4</fullName>
    </submittedName>
</protein>
<dbReference type="GeneID" id="300581388"/>
<dbReference type="PANTHER" id="PTHR31687">
    <property type="match status" value="1"/>
</dbReference>
<dbReference type="PANTHER" id="PTHR31687:SF3">
    <property type="entry name" value="PROTEIN URG3"/>
    <property type="match status" value="1"/>
</dbReference>
<dbReference type="EMBL" id="PPTA01000020">
    <property type="protein sequence ID" value="TFA98378.1"/>
    <property type="molecule type" value="Genomic_DNA"/>
</dbReference>
<keyword evidence="2" id="KW-1185">Reference proteome</keyword>